<reference evidence="7" key="1">
    <citation type="submission" date="2025-08" db="UniProtKB">
        <authorList>
            <consortium name="Ensembl"/>
        </authorList>
    </citation>
    <scope>IDENTIFICATION</scope>
</reference>
<dbReference type="PANTHER" id="PTHR46481">
    <property type="entry name" value="ZINC FINGER BED DOMAIN-CONTAINING PROTEIN 4"/>
    <property type="match status" value="1"/>
</dbReference>
<dbReference type="Proteomes" id="UP000694389">
    <property type="component" value="Unassembled WGS sequence"/>
</dbReference>
<reference evidence="7" key="2">
    <citation type="submission" date="2025-09" db="UniProtKB">
        <authorList>
            <consortium name="Ensembl"/>
        </authorList>
    </citation>
    <scope>IDENTIFICATION</scope>
</reference>
<keyword evidence="2" id="KW-0479">Metal-binding</keyword>
<keyword evidence="3" id="KW-0863">Zinc-finger</keyword>
<evidence type="ECO:0000256" key="2">
    <source>
        <dbReference type="ARBA" id="ARBA00022723"/>
    </source>
</evidence>
<organism evidence="7 8">
    <name type="scientific">Dicentrarchus labrax</name>
    <name type="common">European seabass</name>
    <name type="synonym">Morone labrax</name>
    <dbReference type="NCBI Taxonomy" id="13489"/>
    <lineage>
        <taxon>Eukaryota</taxon>
        <taxon>Metazoa</taxon>
        <taxon>Chordata</taxon>
        <taxon>Craniata</taxon>
        <taxon>Vertebrata</taxon>
        <taxon>Euteleostomi</taxon>
        <taxon>Actinopterygii</taxon>
        <taxon>Neopterygii</taxon>
        <taxon>Teleostei</taxon>
        <taxon>Neoteleostei</taxon>
        <taxon>Acanthomorphata</taxon>
        <taxon>Eupercaria</taxon>
        <taxon>Moronidae</taxon>
        <taxon>Dicentrarchus</taxon>
    </lineage>
</organism>
<evidence type="ECO:0000313" key="7">
    <source>
        <dbReference type="Ensembl" id="ENSDLAP00005073213.1"/>
    </source>
</evidence>
<evidence type="ECO:0000313" key="8">
    <source>
        <dbReference type="Proteomes" id="UP000694389"/>
    </source>
</evidence>
<dbReference type="SUPFAM" id="SSF53098">
    <property type="entry name" value="Ribonuclease H-like"/>
    <property type="match status" value="1"/>
</dbReference>
<protein>
    <recommendedName>
        <fullName evidence="6">HAT C-terminal dimerisation domain-containing protein</fullName>
    </recommendedName>
</protein>
<dbReference type="GO" id="GO:0005634">
    <property type="term" value="C:nucleus"/>
    <property type="evidence" value="ECO:0007669"/>
    <property type="project" value="UniProtKB-SubCell"/>
</dbReference>
<dbReference type="GO" id="GO:0046983">
    <property type="term" value="F:protein dimerization activity"/>
    <property type="evidence" value="ECO:0007669"/>
    <property type="project" value="InterPro"/>
</dbReference>
<dbReference type="AlphaFoldDB" id="A0A8P4GC78"/>
<dbReference type="InterPro" id="IPR008906">
    <property type="entry name" value="HATC_C_dom"/>
</dbReference>
<proteinExistence type="predicted"/>
<dbReference type="InterPro" id="IPR052035">
    <property type="entry name" value="ZnF_BED_domain_contain"/>
</dbReference>
<sequence length="403" mass="46739">MWTDDYNKRAYTAFTGHFISEDWKLKSRVITTAEFDSTLKKTAYNLHEQVIKELHDFGIEADRLPKVMFVSDQAANIKAALRSYKWIPCAAHVINIVLKHTFDLIRGTPAYMQDVSHVIDKCKSLVTYLKKSSTVVHLLHAVIQECETRWNSKVAMMQSVSKQYHEIQQAMEEKDQLDRLDGIQMDVLNTITVFLLLFKTASEELEGDKYPTIQLVVLWFYKLKKHCEPQYGDPENMVYIRAWAMQLLNEKLSISVTHKLGTFLCPCFKSLKMFPAEERNAVHNQARRLVREFDRVLTSPPAGEPDATVRVEEPERAKRKRDEFSEWEDYGEEDGEKDEVQCYIDSQFLWDGDDLLSFWESQSKAFPLLAKVSRMILCIPATSVSSERTFSSAGRVLESRRNR</sequence>
<keyword evidence="4" id="KW-0862">Zinc</keyword>
<evidence type="ECO:0000256" key="5">
    <source>
        <dbReference type="ARBA" id="ARBA00023242"/>
    </source>
</evidence>
<evidence type="ECO:0000256" key="3">
    <source>
        <dbReference type="ARBA" id="ARBA00022771"/>
    </source>
</evidence>
<evidence type="ECO:0000256" key="1">
    <source>
        <dbReference type="ARBA" id="ARBA00004123"/>
    </source>
</evidence>
<comment type="subcellular location">
    <subcellularLocation>
        <location evidence="1">Nucleus</location>
    </subcellularLocation>
</comment>
<keyword evidence="5" id="KW-0539">Nucleus</keyword>
<dbReference type="PANTHER" id="PTHR46481:SF10">
    <property type="entry name" value="ZINC FINGER BED DOMAIN-CONTAINING PROTEIN 39"/>
    <property type="match status" value="1"/>
</dbReference>
<keyword evidence="8" id="KW-1185">Reference proteome</keyword>
<accession>A0A8P4GC78</accession>
<name>A0A8P4GC78_DICLA</name>
<evidence type="ECO:0000256" key="4">
    <source>
        <dbReference type="ARBA" id="ARBA00022833"/>
    </source>
</evidence>
<dbReference type="GO" id="GO:0008270">
    <property type="term" value="F:zinc ion binding"/>
    <property type="evidence" value="ECO:0007669"/>
    <property type="project" value="UniProtKB-KW"/>
</dbReference>
<dbReference type="InterPro" id="IPR012337">
    <property type="entry name" value="RNaseH-like_sf"/>
</dbReference>
<dbReference type="Pfam" id="PF05699">
    <property type="entry name" value="Dimer_Tnp_hAT"/>
    <property type="match status" value="1"/>
</dbReference>
<dbReference type="Ensembl" id="ENSDLAT00005075630.1">
    <property type="protein sequence ID" value="ENSDLAP00005073213.1"/>
    <property type="gene ID" value="ENSDLAG00005033574.1"/>
</dbReference>
<feature type="domain" description="HAT C-terminal dimerisation" evidence="6">
    <location>
        <begin position="348"/>
        <end position="403"/>
    </location>
</feature>
<dbReference type="GeneTree" id="ENSGT00940000166742"/>
<evidence type="ECO:0000259" key="6">
    <source>
        <dbReference type="Pfam" id="PF05699"/>
    </source>
</evidence>